<feature type="compositionally biased region" description="Polar residues" evidence="1">
    <location>
        <begin position="85"/>
        <end position="94"/>
    </location>
</feature>
<feature type="compositionally biased region" description="Polar residues" evidence="1">
    <location>
        <begin position="214"/>
        <end position="223"/>
    </location>
</feature>
<dbReference type="KEGG" id="hazt:125178922"/>
<accession>A0A979FUI0</accession>
<feature type="compositionally biased region" description="Polar residues" evidence="1">
    <location>
        <begin position="328"/>
        <end position="337"/>
    </location>
</feature>
<organism evidence="2 3">
    <name type="scientific">Hyalella azteca</name>
    <name type="common">Amphipod</name>
    <dbReference type="NCBI Taxonomy" id="294128"/>
    <lineage>
        <taxon>Eukaryota</taxon>
        <taxon>Metazoa</taxon>
        <taxon>Ecdysozoa</taxon>
        <taxon>Arthropoda</taxon>
        <taxon>Crustacea</taxon>
        <taxon>Multicrustacea</taxon>
        <taxon>Malacostraca</taxon>
        <taxon>Eumalacostraca</taxon>
        <taxon>Peracarida</taxon>
        <taxon>Amphipoda</taxon>
        <taxon>Senticaudata</taxon>
        <taxon>Talitrida</taxon>
        <taxon>Talitroidea</taxon>
        <taxon>Hyalellidae</taxon>
        <taxon>Hyalella</taxon>
    </lineage>
</organism>
<evidence type="ECO:0000313" key="2">
    <source>
        <dbReference type="Proteomes" id="UP000694843"/>
    </source>
</evidence>
<feature type="region of interest" description="Disordered" evidence="1">
    <location>
        <begin position="308"/>
        <end position="337"/>
    </location>
</feature>
<reference evidence="3" key="1">
    <citation type="submission" date="2025-08" db="UniProtKB">
        <authorList>
            <consortium name="RefSeq"/>
        </authorList>
    </citation>
    <scope>IDENTIFICATION</scope>
    <source>
        <tissue evidence="3">Whole organism</tissue>
    </source>
</reference>
<name>A0A979FUI0_HYAAZ</name>
<feature type="region of interest" description="Disordered" evidence="1">
    <location>
        <begin position="173"/>
        <end position="231"/>
    </location>
</feature>
<dbReference type="GeneID" id="125178922"/>
<proteinExistence type="predicted"/>
<feature type="region of interest" description="Disordered" evidence="1">
    <location>
        <begin position="71"/>
        <end position="97"/>
    </location>
</feature>
<feature type="region of interest" description="Disordered" evidence="1">
    <location>
        <begin position="1"/>
        <end position="37"/>
    </location>
</feature>
<sequence length="337" mass="37811">MFTEEKLEDMGSTSSDVAVPVISTTQDEGSNEESKLSVTNLVNVEPLRHREHHFPATSNGPVSSVFLQTEALSSSAESDDERSEITTSTENQSAGYECRRDGYEIECAEAKIKIEPTDGDVKSHPETTVLMKGEQFETKTKFLKEEKKENIARWWKNDADDEDEKPGKIEVKINGQRDEEMMPPPKAPPPSVMAASHRAQKISTHPRNADMRMTSKTTRSYGTRTDDTRFPPGISAEVWRAHVHSLTVTFDERGFYETHKSKASVSLHNPAERYALETQEYDAARPETSGYHQAGEQNPTINVQSFYQRQAATGSRKLSQPRRKDENVVSSSISDLV</sequence>
<gene>
    <name evidence="3" type="primary">LOC125178922</name>
</gene>
<dbReference type="AlphaFoldDB" id="A0A979FUI0"/>
<feature type="compositionally biased region" description="Polar residues" evidence="1">
    <location>
        <begin position="11"/>
        <end position="28"/>
    </location>
</feature>
<dbReference type="Proteomes" id="UP000694843">
    <property type="component" value="Unplaced"/>
</dbReference>
<evidence type="ECO:0000256" key="1">
    <source>
        <dbReference type="SAM" id="MobiDB-lite"/>
    </source>
</evidence>
<evidence type="ECO:0000313" key="3">
    <source>
        <dbReference type="RefSeq" id="XP_047739755.1"/>
    </source>
</evidence>
<protein>
    <submittedName>
        <fullName evidence="3">Uncharacterized protein LOC125178922</fullName>
    </submittedName>
</protein>
<keyword evidence="2" id="KW-1185">Reference proteome</keyword>
<feature type="compositionally biased region" description="Pro residues" evidence="1">
    <location>
        <begin position="182"/>
        <end position="191"/>
    </location>
</feature>
<feature type="compositionally biased region" description="Polar residues" evidence="1">
    <location>
        <begin position="308"/>
        <end position="318"/>
    </location>
</feature>
<dbReference type="RefSeq" id="XP_047739755.1">
    <property type="nucleotide sequence ID" value="XM_047883799.1"/>
</dbReference>